<protein>
    <submittedName>
        <fullName evidence="5">Peptidoglycan DD-metalloendopeptidase family protein</fullName>
    </submittedName>
</protein>
<dbReference type="EMBL" id="JAHQCR010000051">
    <property type="protein sequence ID" value="MBU9722324.1"/>
    <property type="molecule type" value="Genomic_DNA"/>
</dbReference>
<evidence type="ECO:0000259" key="4">
    <source>
        <dbReference type="PROSITE" id="PS51782"/>
    </source>
</evidence>
<dbReference type="InterPro" id="IPR036779">
    <property type="entry name" value="LysM_dom_sf"/>
</dbReference>
<dbReference type="InterPro" id="IPR050570">
    <property type="entry name" value="Cell_wall_metabolism_enzyme"/>
</dbReference>
<reference evidence="5 6" key="1">
    <citation type="submission" date="2021-06" db="EMBL/GenBank/DDBJ databases">
        <title>Bacillus sp. RD4P76, an endophyte from a halophyte.</title>
        <authorList>
            <person name="Sun J.-Q."/>
        </authorList>
    </citation>
    <scope>NUCLEOTIDE SEQUENCE [LARGE SCALE GENOMIC DNA]</scope>
    <source>
        <strain evidence="5 6">JCM 17098</strain>
    </source>
</reference>
<proteinExistence type="predicted"/>
<dbReference type="PANTHER" id="PTHR21666">
    <property type="entry name" value="PEPTIDASE-RELATED"/>
    <property type="match status" value="1"/>
</dbReference>
<keyword evidence="2" id="KW-0812">Transmembrane</keyword>
<evidence type="ECO:0000313" key="6">
    <source>
        <dbReference type="Proteomes" id="UP000790580"/>
    </source>
</evidence>
<keyword evidence="2" id="KW-1133">Transmembrane helix</keyword>
<evidence type="ECO:0000259" key="3">
    <source>
        <dbReference type="PROSITE" id="PS51109"/>
    </source>
</evidence>
<dbReference type="Proteomes" id="UP000790580">
    <property type="component" value="Unassembled WGS sequence"/>
</dbReference>
<keyword evidence="2" id="KW-0472">Membrane</keyword>
<dbReference type="Pfam" id="PF07501">
    <property type="entry name" value="G5"/>
    <property type="match status" value="1"/>
</dbReference>
<feature type="domain" description="LysM" evidence="4">
    <location>
        <begin position="217"/>
        <end position="262"/>
    </location>
</feature>
<accession>A0ABS6JXG1</accession>
<dbReference type="Gene3D" id="2.20.230.10">
    <property type="entry name" value="Resuscitation-promoting factor rpfb"/>
    <property type="match status" value="1"/>
</dbReference>
<dbReference type="InterPro" id="IPR018392">
    <property type="entry name" value="LysM"/>
</dbReference>
<keyword evidence="1" id="KW-0732">Signal</keyword>
<dbReference type="PANTHER" id="PTHR21666:SF270">
    <property type="entry name" value="MUREIN HYDROLASE ACTIVATOR ENVC"/>
    <property type="match status" value="1"/>
</dbReference>
<dbReference type="CDD" id="cd12797">
    <property type="entry name" value="M23_peptidase"/>
    <property type="match status" value="1"/>
</dbReference>
<dbReference type="PROSITE" id="PS51782">
    <property type="entry name" value="LYSM"/>
    <property type="match status" value="1"/>
</dbReference>
<feature type="transmembrane region" description="Helical" evidence="2">
    <location>
        <begin position="12"/>
        <end position="31"/>
    </location>
</feature>
<dbReference type="SUPFAM" id="SSF51261">
    <property type="entry name" value="Duplicated hybrid motif"/>
    <property type="match status" value="1"/>
</dbReference>
<name>A0ABS6JXG1_9BACI</name>
<sequence length="477" mass="53318">MEILSKGLKSKLLIILMIVYFTLFVINLQSVHANSNGENDSSFSIETIYHVFYGDEKMGVVDNPELIEELKENQIEKYKDQYNEFQLSFKEDIEIVPEVVFSNTAFNEETVKHLKDSAVLSALTYEVVVGDKSVGHVNANEDIDTLVDTLKLEYVSVEELEQYYAGEEIELTKNSERIVNISFSEEISWEESAAKLDDVYSLKEIIKVIQQGTLEEESYTVEAGDVLSTIASEHDLSMEEIQLLNPGITEGTLLQIGDELNVTVLKPMVSVIVEKEIKQEETIAYETETKDDDDVWQGTTKVTQEGKDGKKLVHYTTTYENGRTVDRETVAEEIMKEPTNKVVIRGTKTSPSRGTGNLAWPAVGGYISSHYGPRWGRMHNGIDIARPSNYNILAADNGTVSSARYENGYGNTVRINHNNGMETLYAHLSSIDVSVGQTVGKGQVIGRMGSTGNSTGIHLHFEVRQNGQLKNPMNYLN</sequence>
<organism evidence="5 6">
    <name type="scientific">Evansella alkalicola</name>
    <dbReference type="NCBI Taxonomy" id="745819"/>
    <lineage>
        <taxon>Bacteria</taxon>
        <taxon>Bacillati</taxon>
        <taxon>Bacillota</taxon>
        <taxon>Bacilli</taxon>
        <taxon>Bacillales</taxon>
        <taxon>Bacillaceae</taxon>
        <taxon>Evansella</taxon>
    </lineage>
</organism>
<keyword evidence="6" id="KW-1185">Reference proteome</keyword>
<dbReference type="InterPro" id="IPR016047">
    <property type="entry name" value="M23ase_b-sheet_dom"/>
</dbReference>
<dbReference type="CDD" id="cd00118">
    <property type="entry name" value="LysM"/>
    <property type="match status" value="1"/>
</dbReference>
<gene>
    <name evidence="5" type="ORF">KS407_12870</name>
</gene>
<evidence type="ECO:0000313" key="5">
    <source>
        <dbReference type="EMBL" id="MBU9722324.1"/>
    </source>
</evidence>
<dbReference type="PROSITE" id="PS51109">
    <property type="entry name" value="G5"/>
    <property type="match status" value="1"/>
</dbReference>
<dbReference type="Pfam" id="PF01476">
    <property type="entry name" value="LysM"/>
    <property type="match status" value="1"/>
</dbReference>
<dbReference type="SMART" id="SM01208">
    <property type="entry name" value="G5"/>
    <property type="match status" value="1"/>
</dbReference>
<dbReference type="Gene3D" id="2.70.70.10">
    <property type="entry name" value="Glucose Permease (Domain IIA)"/>
    <property type="match status" value="1"/>
</dbReference>
<dbReference type="SMART" id="SM00257">
    <property type="entry name" value="LysM"/>
    <property type="match status" value="1"/>
</dbReference>
<dbReference type="Pfam" id="PF01551">
    <property type="entry name" value="Peptidase_M23"/>
    <property type="match status" value="1"/>
</dbReference>
<evidence type="ECO:0000256" key="2">
    <source>
        <dbReference type="SAM" id="Phobius"/>
    </source>
</evidence>
<evidence type="ECO:0000256" key="1">
    <source>
        <dbReference type="ARBA" id="ARBA00022729"/>
    </source>
</evidence>
<dbReference type="Gene3D" id="3.10.350.10">
    <property type="entry name" value="LysM domain"/>
    <property type="match status" value="1"/>
</dbReference>
<dbReference type="InterPro" id="IPR011098">
    <property type="entry name" value="G5_dom"/>
</dbReference>
<comment type="caution">
    <text evidence="5">The sequence shown here is derived from an EMBL/GenBank/DDBJ whole genome shotgun (WGS) entry which is preliminary data.</text>
</comment>
<dbReference type="RefSeq" id="WP_176371535.1">
    <property type="nucleotide sequence ID" value="NZ_JAHQCR010000051.1"/>
</dbReference>
<feature type="domain" description="G5" evidence="3">
    <location>
        <begin position="269"/>
        <end position="349"/>
    </location>
</feature>
<dbReference type="SUPFAM" id="SSF54106">
    <property type="entry name" value="LysM domain"/>
    <property type="match status" value="1"/>
</dbReference>
<dbReference type="InterPro" id="IPR011055">
    <property type="entry name" value="Dup_hybrid_motif"/>
</dbReference>